<organism evidence="4 5">
    <name type="scientific">Streptomyces ipomoeae</name>
    <dbReference type="NCBI Taxonomy" id="103232"/>
    <lineage>
        <taxon>Bacteria</taxon>
        <taxon>Bacillati</taxon>
        <taxon>Actinomycetota</taxon>
        <taxon>Actinomycetes</taxon>
        <taxon>Kitasatosporales</taxon>
        <taxon>Streptomycetaceae</taxon>
        <taxon>Streptomyces</taxon>
    </lineage>
</organism>
<protein>
    <submittedName>
        <fullName evidence="4">Thioesterase</fullName>
    </submittedName>
</protein>
<dbReference type="InterPro" id="IPR012223">
    <property type="entry name" value="TEII"/>
</dbReference>
<reference evidence="4 5" key="1">
    <citation type="submission" date="2019-03" db="EMBL/GenBank/DDBJ databases">
        <title>Comparative genomic analyses of the sweetpotato soil rot pathogen, Streptomyces ipomoeae.</title>
        <authorList>
            <person name="Ruschel Soares N."/>
            <person name="Badger J.H."/>
            <person name="Huguet-Tapia J.C."/>
            <person name="Clark C.A."/>
            <person name="Pettis G.S."/>
        </authorList>
    </citation>
    <scope>NUCLEOTIDE SEQUENCE [LARGE SCALE GENOMIC DNA]</scope>
    <source>
        <strain evidence="4 5">88-35</strain>
    </source>
</reference>
<dbReference type="Proteomes" id="UP000318720">
    <property type="component" value="Unassembled WGS sequence"/>
</dbReference>
<accession>A0AAE8W6L1</accession>
<dbReference type="EMBL" id="SPAZ01000068">
    <property type="protein sequence ID" value="TQE37220.1"/>
    <property type="molecule type" value="Genomic_DNA"/>
</dbReference>
<dbReference type="AlphaFoldDB" id="A0AAE8W6L1"/>
<dbReference type="PANTHER" id="PTHR11487:SF0">
    <property type="entry name" value="S-ACYL FATTY ACID SYNTHASE THIOESTERASE, MEDIUM CHAIN"/>
    <property type="match status" value="1"/>
</dbReference>
<dbReference type="InterPro" id="IPR020802">
    <property type="entry name" value="TesA-like"/>
</dbReference>
<evidence type="ECO:0000313" key="5">
    <source>
        <dbReference type="Proteomes" id="UP000318720"/>
    </source>
</evidence>
<evidence type="ECO:0000256" key="2">
    <source>
        <dbReference type="ARBA" id="ARBA00022801"/>
    </source>
</evidence>
<gene>
    <name evidence="4" type="ORF">Sipo8835_08410</name>
</gene>
<dbReference type="SMART" id="SM00824">
    <property type="entry name" value="PKS_TE"/>
    <property type="match status" value="1"/>
</dbReference>
<proteinExistence type="inferred from homology"/>
<dbReference type="GO" id="GO:0008610">
    <property type="term" value="P:lipid biosynthetic process"/>
    <property type="evidence" value="ECO:0007669"/>
    <property type="project" value="TreeGrafter"/>
</dbReference>
<evidence type="ECO:0000259" key="3">
    <source>
        <dbReference type="SMART" id="SM00824"/>
    </source>
</evidence>
<name>A0AAE8W6L1_9ACTN</name>
<dbReference type="PANTHER" id="PTHR11487">
    <property type="entry name" value="THIOESTERASE"/>
    <property type="match status" value="1"/>
</dbReference>
<keyword evidence="2" id="KW-0378">Hydrolase</keyword>
<dbReference type="GO" id="GO:0016787">
    <property type="term" value="F:hydrolase activity"/>
    <property type="evidence" value="ECO:0007669"/>
    <property type="project" value="UniProtKB-KW"/>
</dbReference>
<dbReference type="InterPro" id="IPR029058">
    <property type="entry name" value="AB_hydrolase_fold"/>
</dbReference>
<evidence type="ECO:0000256" key="1">
    <source>
        <dbReference type="ARBA" id="ARBA00007169"/>
    </source>
</evidence>
<comment type="similarity">
    <text evidence="1">Belongs to the thioesterase family.</text>
</comment>
<evidence type="ECO:0000313" key="4">
    <source>
        <dbReference type="EMBL" id="TQE37220.1"/>
    </source>
</evidence>
<dbReference type="SUPFAM" id="SSF53474">
    <property type="entry name" value="alpha/beta-Hydrolases"/>
    <property type="match status" value="1"/>
</dbReference>
<dbReference type="InterPro" id="IPR001031">
    <property type="entry name" value="Thioesterase"/>
</dbReference>
<dbReference type="Gene3D" id="3.40.50.1820">
    <property type="entry name" value="alpha/beta hydrolase"/>
    <property type="match status" value="1"/>
</dbReference>
<dbReference type="Pfam" id="PF00975">
    <property type="entry name" value="Thioesterase"/>
    <property type="match status" value="1"/>
</dbReference>
<sequence>MRYVMPAGSQWIRRFHPAEEATARVVCLPHAGGSASFYFPLSRALTPSLDVLAVQYPGRQDRHAEPCVDELGKLADLVVDELAPWLDRPLVLFGHSMGATLAFEVATRLRRRGVVPLRLFASGRRAPSTHRDESTYLLDDDALVADVFRMAGDDMELPDEELVRMMLPAIRNDYRAAETYRYHPGEPLSCPITVLTGDRDPKVTAEEAAAWKAHTTAGCEVRTFSGGHFFLAPHLAEITRLVGEAARGARGISGS</sequence>
<feature type="domain" description="Thioesterase TesA-like" evidence="3">
    <location>
        <begin position="26"/>
        <end position="242"/>
    </location>
</feature>
<comment type="caution">
    <text evidence="4">The sequence shown here is derived from an EMBL/GenBank/DDBJ whole genome shotgun (WGS) entry which is preliminary data.</text>
</comment>